<keyword evidence="3 6" id="KW-0812">Transmembrane</keyword>
<dbReference type="InterPro" id="IPR006696">
    <property type="entry name" value="DUF423"/>
</dbReference>
<protein>
    <submittedName>
        <fullName evidence="7">Uncharacterized membrane protein YgdD, TMEM256/DUF423 family</fullName>
    </submittedName>
</protein>
<organism evidence="7 8">
    <name type="scientific">Pedobacter steynii</name>
    <dbReference type="NCBI Taxonomy" id="430522"/>
    <lineage>
        <taxon>Bacteria</taxon>
        <taxon>Pseudomonadati</taxon>
        <taxon>Bacteroidota</taxon>
        <taxon>Sphingobacteriia</taxon>
        <taxon>Sphingobacteriales</taxon>
        <taxon>Sphingobacteriaceae</taxon>
        <taxon>Pedobacter</taxon>
    </lineage>
</organism>
<proteinExistence type="inferred from homology"/>
<dbReference type="Proteomes" id="UP000183200">
    <property type="component" value="Unassembled WGS sequence"/>
</dbReference>
<sequence length="129" mass="14262">MMNRRIILTASLFGLTAVVLGAFGAHGLKSQVSPEALVIWSKGVEYQFYHTFALLFLSQLSLNQPKLIKLAYVFFTFGIILFSGSLYLLATREITQIGFTRFIGPVTPIGGLLFILGWLSLFLAASKNK</sequence>
<dbReference type="STRING" id="430522.BFS30_01025"/>
<dbReference type="AlphaFoldDB" id="A0A1G9R5S8"/>
<dbReference type="PANTHER" id="PTHR43461">
    <property type="entry name" value="TRANSMEMBRANE PROTEIN 256"/>
    <property type="match status" value="1"/>
</dbReference>
<dbReference type="GO" id="GO:0005886">
    <property type="term" value="C:plasma membrane"/>
    <property type="evidence" value="ECO:0007669"/>
    <property type="project" value="TreeGrafter"/>
</dbReference>
<keyword evidence="8" id="KW-1185">Reference proteome</keyword>
<dbReference type="Pfam" id="PF04241">
    <property type="entry name" value="DUF423"/>
    <property type="match status" value="1"/>
</dbReference>
<reference evidence="8" key="1">
    <citation type="submission" date="2016-10" db="EMBL/GenBank/DDBJ databases">
        <authorList>
            <person name="Varghese N."/>
            <person name="Submissions S."/>
        </authorList>
    </citation>
    <scope>NUCLEOTIDE SEQUENCE [LARGE SCALE GENOMIC DNA]</scope>
    <source>
        <strain evidence="8">DSM 19110</strain>
    </source>
</reference>
<feature type="transmembrane region" description="Helical" evidence="6">
    <location>
        <begin position="102"/>
        <end position="125"/>
    </location>
</feature>
<feature type="transmembrane region" description="Helical" evidence="6">
    <location>
        <begin position="37"/>
        <end position="58"/>
    </location>
</feature>
<gene>
    <name evidence="7" type="ORF">SAMN05421820_103121</name>
</gene>
<name>A0A1G9R5S8_9SPHI</name>
<evidence type="ECO:0000256" key="5">
    <source>
        <dbReference type="ARBA" id="ARBA00023136"/>
    </source>
</evidence>
<evidence type="ECO:0000313" key="8">
    <source>
        <dbReference type="Proteomes" id="UP000183200"/>
    </source>
</evidence>
<evidence type="ECO:0000313" key="7">
    <source>
        <dbReference type="EMBL" id="SDM18187.1"/>
    </source>
</evidence>
<evidence type="ECO:0000256" key="2">
    <source>
        <dbReference type="ARBA" id="ARBA00009694"/>
    </source>
</evidence>
<evidence type="ECO:0000256" key="3">
    <source>
        <dbReference type="ARBA" id="ARBA00022692"/>
    </source>
</evidence>
<comment type="similarity">
    <text evidence="2">Belongs to the UPF0382 family.</text>
</comment>
<accession>A0A1G9R5S8</accession>
<evidence type="ECO:0000256" key="1">
    <source>
        <dbReference type="ARBA" id="ARBA00004141"/>
    </source>
</evidence>
<dbReference type="EMBL" id="FNGY01000003">
    <property type="protein sequence ID" value="SDM18187.1"/>
    <property type="molecule type" value="Genomic_DNA"/>
</dbReference>
<feature type="transmembrane region" description="Helical" evidence="6">
    <location>
        <begin position="70"/>
        <end position="90"/>
    </location>
</feature>
<keyword evidence="4 6" id="KW-1133">Transmembrane helix</keyword>
<dbReference type="PANTHER" id="PTHR43461:SF1">
    <property type="entry name" value="TRANSMEMBRANE PROTEIN 256"/>
    <property type="match status" value="1"/>
</dbReference>
<keyword evidence="5 6" id="KW-0472">Membrane</keyword>
<evidence type="ECO:0000256" key="4">
    <source>
        <dbReference type="ARBA" id="ARBA00022989"/>
    </source>
</evidence>
<comment type="subcellular location">
    <subcellularLocation>
        <location evidence="1">Membrane</location>
        <topology evidence="1">Multi-pass membrane protein</topology>
    </subcellularLocation>
</comment>
<evidence type="ECO:0000256" key="6">
    <source>
        <dbReference type="SAM" id="Phobius"/>
    </source>
</evidence>